<dbReference type="Gene3D" id="2.40.128.510">
    <property type="entry name" value="Protein of unknown function DUF4738"/>
    <property type="match status" value="1"/>
</dbReference>
<evidence type="ECO:0000313" key="2">
    <source>
        <dbReference type="Proteomes" id="UP000323930"/>
    </source>
</evidence>
<organism evidence="1 2">
    <name type="scientific">Seonamhaeicola marinus</name>
    <dbReference type="NCBI Taxonomy" id="1912246"/>
    <lineage>
        <taxon>Bacteria</taxon>
        <taxon>Pseudomonadati</taxon>
        <taxon>Bacteroidota</taxon>
        <taxon>Flavobacteriia</taxon>
        <taxon>Flavobacteriales</taxon>
        <taxon>Flavobacteriaceae</taxon>
    </lineage>
</organism>
<comment type="caution">
    <text evidence="1">The sequence shown here is derived from an EMBL/GenBank/DDBJ whole genome shotgun (WGS) entry which is preliminary data.</text>
</comment>
<dbReference type="EMBL" id="VSDQ01000718">
    <property type="protein sequence ID" value="TYA72001.1"/>
    <property type="molecule type" value="Genomic_DNA"/>
</dbReference>
<accession>A0A5D0HL01</accession>
<dbReference type="Proteomes" id="UP000323930">
    <property type="component" value="Unassembled WGS sequence"/>
</dbReference>
<proteinExistence type="predicted"/>
<dbReference type="PROSITE" id="PS51257">
    <property type="entry name" value="PROKAR_LIPOPROTEIN"/>
    <property type="match status" value="1"/>
</dbReference>
<dbReference type="OrthoDB" id="1441026at2"/>
<protein>
    <submittedName>
        <fullName evidence="1">Uncharacterized protein</fullName>
    </submittedName>
</protein>
<keyword evidence="2" id="KW-1185">Reference proteome</keyword>
<sequence length="195" mass="22625">MFKNLLLKIPVVLLAVFVGLCSCDSRKYKNDLLKESITKYKDSLEPIELVQYIPEYDIITETDTLLSNGYNIKIKTYTDMSNSVLQSFKTDSESVKLYFREVVSDVTVFKNDKLIFNQRFNNQFFSNNLGSINAQDLDYINNDVYIEELKSLETNKVVLVTSRCVPRTHNCPEYIITIDENGRFNVNEIDRNART</sequence>
<gene>
    <name evidence="1" type="ORF">FUA24_20875</name>
</gene>
<evidence type="ECO:0000313" key="1">
    <source>
        <dbReference type="EMBL" id="TYA72001.1"/>
    </source>
</evidence>
<reference evidence="1 2" key="1">
    <citation type="submission" date="2019-08" db="EMBL/GenBank/DDBJ databases">
        <title>Seonamhaeicola sediminis sp. nov., isolated from marine sediment.</title>
        <authorList>
            <person name="Cao W.R."/>
        </authorList>
    </citation>
    <scope>NUCLEOTIDE SEQUENCE [LARGE SCALE GENOMIC DNA]</scope>
    <source>
        <strain evidence="1 2">B011</strain>
    </source>
</reference>
<name>A0A5D0HL01_9FLAO</name>
<dbReference type="AlphaFoldDB" id="A0A5D0HL01"/>
<dbReference type="RefSeq" id="WP_148544988.1">
    <property type="nucleotide sequence ID" value="NZ_VSDQ01000718.1"/>
</dbReference>